<dbReference type="PANTHER" id="PTHR43784">
    <property type="entry name" value="GDSL-LIKE LIPASE/ACYLHYDROLASE, PUTATIVE (AFU_ORTHOLOGUE AFUA_2G00820)-RELATED"/>
    <property type="match status" value="1"/>
</dbReference>
<dbReference type="Pfam" id="PF13472">
    <property type="entry name" value="Lipase_GDSL_2"/>
    <property type="match status" value="1"/>
</dbReference>
<dbReference type="EMBL" id="DWWA01000023">
    <property type="protein sequence ID" value="HJC72110.1"/>
    <property type="molecule type" value="Genomic_DNA"/>
</dbReference>
<evidence type="ECO:0000313" key="2">
    <source>
        <dbReference type="EMBL" id="HJC72110.1"/>
    </source>
</evidence>
<dbReference type="AlphaFoldDB" id="A0A9D2Q639"/>
<dbReference type="Gene3D" id="3.40.50.1110">
    <property type="entry name" value="SGNH hydrolase"/>
    <property type="match status" value="1"/>
</dbReference>
<feature type="domain" description="SGNH hydrolase-type esterase" evidence="1">
    <location>
        <begin position="187"/>
        <end position="383"/>
    </location>
</feature>
<protein>
    <recommendedName>
        <fullName evidence="1">SGNH hydrolase-type esterase domain-containing protein</fullName>
    </recommendedName>
</protein>
<reference evidence="2" key="2">
    <citation type="submission" date="2021-04" db="EMBL/GenBank/DDBJ databases">
        <authorList>
            <person name="Gilroy R."/>
        </authorList>
    </citation>
    <scope>NUCLEOTIDE SEQUENCE</scope>
    <source>
        <strain evidence="2">5933</strain>
    </source>
</reference>
<evidence type="ECO:0000313" key="3">
    <source>
        <dbReference type="Proteomes" id="UP000823918"/>
    </source>
</evidence>
<name>A0A9D2Q639_9FIRM</name>
<dbReference type="Proteomes" id="UP000823918">
    <property type="component" value="Unassembled WGS sequence"/>
</dbReference>
<reference evidence="2" key="1">
    <citation type="journal article" date="2021" name="PeerJ">
        <title>Extensive microbial diversity within the chicken gut microbiome revealed by metagenomics and culture.</title>
        <authorList>
            <person name="Gilroy R."/>
            <person name="Ravi A."/>
            <person name="Getino M."/>
            <person name="Pursley I."/>
            <person name="Horton D.L."/>
            <person name="Alikhan N.F."/>
            <person name="Baker D."/>
            <person name="Gharbi K."/>
            <person name="Hall N."/>
            <person name="Watson M."/>
            <person name="Adriaenssens E.M."/>
            <person name="Foster-Nyarko E."/>
            <person name="Jarju S."/>
            <person name="Secka A."/>
            <person name="Antonio M."/>
            <person name="Oren A."/>
            <person name="Chaudhuri R.R."/>
            <person name="La Ragione R."/>
            <person name="Hildebrand F."/>
            <person name="Pallen M.J."/>
        </authorList>
    </citation>
    <scope>NUCLEOTIDE SEQUENCE</scope>
    <source>
        <strain evidence="2">5933</strain>
    </source>
</reference>
<dbReference type="InterPro" id="IPR036514">
    <property type="entry name" value="SGNH_hydro_sf"/>
</dbReference>
<gene>
    <name evidence="2" type="ORF">H9698_04860</name>
</gene>
<accession>A0A9D2Q639</accession>
<proteinExistence type="predicted"/>
<dbReference type="PANTHER" id="PTHR43784:SF2">
    <property type="entry name" value="GDSL-LIKE LIPASE_ACYLHYDROLASE, PUTATIVE (AFU_ORTHOLOGUE AFUA_2G00820)-RELATED"/>
    <property type="match status" value="1"/>
</dbReference>
<organism evidence="2 3">
    <name type="scientific">Candidatus Ruthenibacterium merdavium</name>
    <dbReference type="NCBI Taxonomy" id="2838752"/>
    <lineage>
        <taxon>Bacteria</taxon>
        <taxon>Bacillati</taxon>
        <taxon>Bacillota</taxon>
        <taxon>Clostridia</taxon>
        <taxon>Eubacteriales</taxon>
        <taxon>Oscillospiraceae</taxon>
        <taxon>Ruthenibacterium</taxon>
    </lineage>
</organism>
<evidence type="ECO:0000259" key="1">
    <source>
        <dbReference type="Pfam" id="PF13472"/>
    </source>
</evidence>
<comment type="caution">
    <text evidence="2">The sequence shown here is derived from an EMBL/GenBank/DDBJ whole genome shotgun (WGS) entry which is preliminary data.</text>
</comment>
<dbReference type="SUPFAM" id="SSF52266">
    <property type="entry name" value="SGNH hydrolase"/>
    <property type="match status" value="1"/>
</dbReference>
<sequence>MSTWKKVWGSLEIPWGAQVGSLEDITQKIWIQNAWTAHAVQVRFCNAYGREPLVLERVSAGLWDREKKQVTKIVPITADGSERITIEPGTAFYSDEAALSLTPEYDIVISAYFKSAQKIDSVCQTWCAQGFRTSFCGGDAVSSAFLGMQTTLQVLPSFARDAVPCNAAAGINGLKICTDRPPVTLACFGDSITHMGYYFDALREMVQRHSPGEYALLNYGIGGNRLLFDDCHVEEIIGHGKCFGQAGISRFVRDVYIEDTPDTVFFMEGVNDCTHAFAFGCPNEVPTGEMLFNGMKQIIETAHKNKSKIYVSTVMPFGCFGEPFREKAECIRQDFNQRIRENSALADGLIDLDKVMRMPNAPDKMKDGCHIGDGVHPNTEGGRRIARAIFEHLFKGEMR</sequence>
<dbReference type="InterPro" id="IPR053140">
    <property type="entry name" value="GDSL_Rv0518-like"/>
</dbReference>
<dbReference type="InterPro" id="IPR013830">
    <property type="entry name" value="SGNH_hydro"/>
</dbReference>